<keyword evidence="17" id="KW-1185">Reference proteome</keyword>
<dbReference type="InterPro" id="IPR000531">
    <property type="entry name" value="Beta-barrel_TonB"/>
</dbReference>
<proteinExistence type="inferred from homology"/>
<keyword evidence="5 12" id="KW-0812">Transmembrane</keyword>
<feature type="domain" description="TonB-dependent receptor-like beta-barrel" evidence="14">
    <location>
        <begin position="187"/>
        <end position="634"/>
    </location>
</feature>
<evidence type="ECO:0000256" key="13">
    <source>
        <dbReference type="RuleBase" id="RU003357"/>
    </source>
</evidence>
<dbReference type="InterPro" id="IPR036942">
    <property type="entry name" value="Beta-barrel_TonB_sf"/>
</dbReference>
<evidence type="ECO:0000313" key="17">
    <source>
        <dbReference type="Proteomes" id="UP000825051"/>
    </source>
</evidence>
<dbReference type="PANTHER" id="PTHR32552:SF81">
    <property type="entry name" value="TONB-DEPENDENT OUTER MEMBRANE RECEPTOR"/>
    <property type="match status" value="1"/>
</dbReference>
<evidence type="ECO:0000256" key="3">
    <source>
        <dbReference type="ARBA" id="ARBA00022452"/>
    </source>
</evidence>
<organism evidence="16 17">
    <name type="scientific">Horticoccus luteus</name>
    <dbReference type="NCBI Taxonomy" id="2862869"/>
    <lineage>
        <taxon>Bacteria</taxon>
        <taxon>Pseudomonadati</taxon>
        <taxon>Verrucomicrobiota</taxon>
        <taxon>Opitutia</taxon>
        <taxon>Opitutales</taxon>
        <taxon>Opitutaceae</taxon>
        <taxon>Horticoccus</taxon>
    </lineage>
</organism>
<sequence length="675" mass="74744">MLDPVLVTADLWSSPLDRMSASVTVIDDATLRAGAVQHLGDVANEIPNLTWTGGTSRPRYFQIRGIGENSQYEGETPDSAVRFLVDDLDFTGLGGIGSTFDVQQVEVLRGPQAGAFGANAAGGVIRLVTHAPTPFWTGFVHGSVGSDDLRTGGFALGGPLDAGRPDQLMMRLAVEQSKSDGFRHNVFLNRDTNARDEFTARLRLTYNPNPLWRWDTAVVWADLNNGFDEFALDNNGRFTYSDQPGRDVQRSLAGSVRGTFSGWPDVRLTTITNAVRTRSIYSYDDDWTSASYASFSDDRRLRNVFNQELRLDSAVAKGALGWIDRWTLGAFFARLDETSHYTDTSAYEISGLDTRYRADNTALFGQIAHDFTSQTRVIVGLRVEGIDLRGGGVKTKFDPIAGTSAPPIALNPRFDVTMFGGKLTIEHDLSPRAVVFASVTRGYKAGGINVDARIDPTADPLTYGTETLWNYEAGWRGHSVDQRLRGELTVFYLDRHATQVRDSAGFGGSYRFFTDNGQRAHVTGAEATATYRMTAMWSVRGTLALMDSELEPFVLSNGNAGGGRRLANTPAYGFTVGAHYGASRGVFGDVDLLGRASQYDSNDQDQQRRAYHLVNASVGYVWRDWTFTVWAKNLFDERYEKRVFFFGNEDPDYIETRYEDRADPRQVGATATYRF</sequence>
<feature type="domain" description="TonB-dependent receptor plug" evidence="15">
    <location>
        <begin position="18"/>
        <end position="124"/>
    </location>
</feature>
<evidence type="ECO:0000256" key="6">
    <source>
        <dbReference type="ARBA" id="ARBA00022729"/>
    </source>
</evidence>
<dbReference type="InterPro" id="IPR039426">
    <property type="entry name" value="TonB-dep_rcpt-like"/>
</dbReference>
<dbReference type="GO" id="GO:0006826">
    <property type="term" value="P:iron ion transport"/>
    <property type="evidence" value="ECO:0007669"/>
    <property type="project" value="UniProtKB-KW"/>
</dbReference>
<keyword evidence="2 12" id="KW-0813">Transport</keyword>
<comment type="similarity">
    <text evidence="12 13">Belongs to the TonB-dependent receptor family.</text>
</comment>
<dbReference type="RefSeq" id="WP_220161576.1">
    <property type="nucleotide sequence ID" value="NZ_CP080507.1"/>
</dbReference>
<keyword evidence="4" id="KW-0410">Iron transport</keyword>
<keyword evidence="8" id="KW-0406">Ion transport</keyword>
<dbReference type="SUPFAM" id="SSF56935">
    <property type="entry name" value="Porins"/>
    <property type="match status" value="1"/>
</dbReference>
<dbReference type="PANTHER" id="PTHR32552">
    <property type="entry name" value="FERRICHROME IRON RECEPTOR-RELATED"/>
    <property type="match status" value="1"/>
</dbReference>
<evidence type="ECO:0000256" key="1">
    <source>
        <dbReference type="ARBA" id="ARBA00004571"/>
    </source>
</evidence>
<dbReference type="GO" id="GO:0009279">
    <property type="term" value="C:cell outer membrane"/>
    <property type="evidence" value="ECO:0007669"/>
    <property type="project" value="UniProtKB-SubCell"/>
</dbReference>
<name>A0A8F9XFU8_9BACT</name>
<dbReference type="InterPro" id="IPR012910">
    <property type="entry name" value="Plug_dom"/>
</dbReference>
<keyword evidence="10 12" id="KW-0472">Membrane</keyword>
<evidence type="ECO:0000259" key="14">
    <source>
        <dbReference type="Pfam" id="PF00593"/>
    </source>
</evidence>
<keyword evidence="7" id="KW-0408">Iron</keyword>
<evidence type="ECO:0000259" key="15">
    <source>
        <dbReference type="Pfam" id="PF07715"/>
    </source>
</evidence>
<evidence type="ECO:0000256" key="4">
    <source>
        <dbReference type="ARBA" id="ARBA00022496"/>
    </source>
</evidence>
<dbReference type="Pfam" id="PF00593">
    <property type="entry name" value="TonB_dep_Rec_b-barrel"/>
    <property type="match status" value="1"/>
</dbReference>
<dbReference type="InterPro" id="IPR010917">
    <property type="entry name" value="TonB_rcpt_CS"/>
</dbReference>
<evidence type="ECO:0000256" key="7">
    <source>
        <dbReference type="ARBA" id="ARBA00023004"/>
    </source>
</evidence>
<keyword evidence="6" id="KW-0732">Signal</keyword>
<dbReference type="PROSITE" id="PS01156">
    <property type="entry name" value="TONB_DEPENDENT_REC_2"/>
    <property type="match status" value="1"/>
</dbReference>
<evidence type="ECO:0000256" key="10">
    <source>
        <dbReference type="ARBA" id="ARBA00023136"/>
    </source>
</evidence>
<dbReference type="KEGG" id="ole:K0B96_14380"/>
<protein>
    <submittedName>
        <fullName evidence="16">TonB-dependent receptor</fullName>
    </submittedName>
</protein>
<evidence type="ECO:0000313" key="16">
    <source>
        <dbReference type="EMBL" id="QYM78472.1"/>
    </source>
</evidence>
<dbReference type="Gene3D" id="2.40.170.20">
    <property type="entry name" value="TonB-dependent receptor, beta-barrel domain"/>
    <property type="match status" value="1"/>
</dbReference>
<keyword evidence="16" id="KW-0675">Receptor</keyword>
<keyword evidence="11 12" id="KW-0998">Cell outer membrane</keyword>
<evidence type="ECO:0000256" key="11">
    <source>
        <dbReference type="ARBA" id="ARBA00023237"/>
    </source>
</evidence>
<evidence type="ECO:0000256" key="2">
    <source>
        <dbReference type="ARBA" id="ARBA00022448"/>
    </source>
</evidence>
<evidence type="ECO:0000256" key="5">
    <source>
        <dbReference type="ARBA" id="ARBA00022692"/>
    </source>
</evidence>
<gene>
    <name evidence="16" type="ORF">K0B96_14380</name>
</gene>
<keyword evidence="9 13" id="KW-0798">TonB box</keyword>
<keyword evidence="3 12" id="KW-1134">Transmembrane beta strand</keyword>
<dbReference type="PROSITE" id="PS52016">
    <property type="entry name" value="TONB_DEPENDENT_REC_3"/>
    <property type="match status" value="1"/>
</dbReference>
<dbReference type="AlphaFoldDB" id="A0A8F9XFU8"/>
<evidence type="ECO:0000256" key="8">
    <source>
        <dbReference type="ARBA" id="ARBA00023065"/>
    </source>
</evidence>
<comment type="subcellular location">
    <subcellularLocation>
        <location evidence="1 12">Cell outer membrane</location>
        <topology evidence="1 12">Multi-pass membrane protein</topology>
    </subcellularLocation>
</comment>
<dbReference type="Pfam" id="PF07715">
    <property type="entry name" value="Plug"/>
    <property type="match status" value="1"/>
</dbReference>
<reference evidence="16" key="1">
    <citation type="submission" date="2021-08" db="EMBL/GenBank/DDBJ databases">
        <title>Genome of a novel bacterium of the phylum Verrucomicrobia, Oleiharenicola sp. KSB-15.</title>
        <authorList>
            <person name="Chung J.-H."/>
            <person name="Ahn J.-H."/>
            <person name="Yoon Y."/>
            <person name="Kim D.-Y."/>
            <person name="An S.-H."/>
            <person name="Park I."/>
            <person name="Yeon J."/>
        </authorList>
    </citation>
    <scope>NUCLEOTIDE SEQUENCE</scope>
    <source>
        <strain evidence="16">KSB-15</strain>
    </source>
</reference>
<dbReference type="Proteomes" id="UP000825051">
    <property type="component" value="Chromosome"/>
</dbReference>
<evidence type="ECO:0000256" key="9">
    <source>
        <dbReference type="ARBA" id="ARBA00023077"/>
    </source>
</evidence>
<evidence type="ECO:0000256" key="12">
    <source>
        <dbReference type="PROSITE-ProRule" id="PRU01360"/>
    </source>
</evidence>
<dbReference type="EMBL" id="CP080507">
    <property type="protein sequence ID" value="QYM78472.1"/>
    <property type="molecule type" value="Genomic_DNA"/>
</dbReference>
<accession>A0A8F9XFU8</accession>